<feature type="domain" description="BED-type" evidence="10">
    <location>
        <begin position="28"/>
        <end position="89"/>
    </location>
</feature>
<accession>A0A1X7V9V4</accession>
<protein>
    <recommendedName>
        <fullName evidence="10">BED-type domain-containing protein</fullName>
    </recommendedName>
</protein>
<name>A0A1X7V9V4_AMPQE</name>
<dbReference type="PANTHER" id="PTHR46481">
    <property type="entry name" value="ZINC FINGER BED DOMAIN-CONTAINING PROTEIN 4"/>
    <property type="match status" value="1"/>
</dbReference>
<dbReference type="InterPro" id="IPR052035">
    <property type="entry name" value="ZnF_BED_domain_contain"/>
</dbReference>
<dbReference type="Pfam" id="PF05699">
    <property type="entry name" value="Dimer_Tnp_hAT"/>
    <property type="match status" value="1"/>
</dbReference>
<keyword evidence="4" id="KW-0862">Zinc</keyword>
<reference evidence="11" key="2">
    <citation type="submission" date="2017-05" db="UniProtKB">
        <authorList>
            <consortium name="EnsemblMetazoa"/>
        </authorList>
    </citation>
    <scope>IDENTIFICATION</scope>
</reference>
<comment type="subcellular location">
    <subcellularLocation>
        <location evidence="1">Nucleus</location>
    </subcellularLocation>
</comment>
<dbReference type="OrthoDB" id="1607513at2759"/>
<dbReference type="InterPro" id="IPR012337">
    <property type="entry name" value="RNaseH-like_sf"/>
</dbReference>
<proteinExistence type="predicted"/>
<evidence type="ECO:0000256" key="7">
    <source>
        <dbReference type="ARBA" id="ARBA00023163"/>
    </source>
</evidence>
<keyword evidence="6" id="KW-0238">DNA-binding</keyword>
<evidence type="ECO:0000256" key="5">
    <source>
        <dbReference type="ARBA" id="ARBA00023015"/>
    </source>
</evidence>
<dbReference type="InterPro" id="IPR008906">
    <property type="entry name" value="HATC_C_dom"/>
</dbReference>
<dbReference type="eggNOG" id="KOG1121">
    <property type="taxonomic scope" value="Eukaryota"/>
</dbReference>
<dbReference type="OMA" id="MIHSNEM"/>
<dbReference type="GO" id="GO:0005634">
    <property type="term" value="C:nucleus"/>
    <property type="evidence" value="ECO:0007669"/>
    <property type="project" value="UniProtKB-SubCell"/>
</dbReference>
<dbReference type="EnsemblMetazoa" id="Aqu2.1.36791_001">
    <property type="protein sequence ID" value="Aqu2.1.36791_001"/>
    <property type="gene ID" value="Aqu2.1.36791"/>
</dbReference>
<dbReference type="EnsemblMetazoa" id="XM_011404466.1">
    <property type="protein sequence ID" value="XP_011402768.1"/>
    <property type="gene ID" value="LOC105312095"/>
</dbReference>
<dbReference type="AlphaFoldDB" id="A0A1X7V9V4"/>
<keyword evidence="8" id="KW-0539">Nucleus</keyword>
<dbReference type="GO" id="GO:0003677">
    <property type="term" value="F:DNA binding"/>
    <property type="evidence" value="ECO:0007669"/>
    <property type="project" value="UniProtKB-KW"/>
</dbReference>
<keyword evidence="2" id="KW-0479">Metal-binding</keyword>
<dbReference type="SUPFAM" id="SSF53098">
    <property type="entry name" value="Ribonuclease H-like"/>
    <property type="match status" value="1"/>
</dbReference>
<gene>
    <name evidence="11" type="primary">105312095</name>
</gene>
<evidence type="ECO:0000256" key="1">
    <source>
        <dbReference type="ARBA" id="ARBA00004123"/>
    </source>
</evidence>
<dbReference type="SMART" id="SM00614">
    <property type="entry name" value="ZnF_BED"/>
    <property type="match status" value="1"/>
</dbReference>
<dbReference type="InterPro" id="IPR003656">
    <property type="entry name" value="Znf_BED"/>
</dbReference>
<dbReference type="SUPFAM" id="SSF57667">
    <property type="entry name" value="beta-beta-alpha zinc fingers"/>
    <property type="match status" value="1"/>
</dbReference>
<dbReference type="Proteomes" id="UP000007879">
    <property type="component" value="Unassembled WGS sequence"/>
</dbReference>
<dbReference type="PANTHER" id="PTHR46481:SF9">
    <property type="entry name" value="ZINC FINGER BED DOMAIN-CONTAINING PROTEIN 1-LIKE"/>
    <property type="match status" value="1"/>
</dbReference>
<dbReference type="PROSITE" id="PS50808">
    <property type="entry name" value="ZF_BED"/>
    <property type="match status" value="1"/>
</dbReference>
<evidence type="ECO:0000313" key="11">
    <source>
        <dbReference type="EnsemblMetazoa" id="Aqu2.1.36791_001"/>
    </source>
</evidence>
<sequence>MAARQAISTESTPGVSNVAGSYVIKKKNTKSCVWKEFGIRSDEKGKVIESEKERPMCLTCGKGVQAKGSNTTNLFQHLRDNHPAIYSQLAPEIPSKRGDSHPDKQPSMVQLTLQETPKRLGKYSAHSSEAKELNKAVTFYIAKDAMPVFTVTKPGFKHLLSKLNPRYEVPSRKHFTEHEIPSLYSDIRDNKFQPAFTKASFFSSTTDLWTSGSCDPYLAFTIHFIDASWNLTSYCLDTVPLYADHTGENIAETTTDILENWNLDVTRLVAMTTDNGSNVVAAYRNLNILRVSCFGHNLDLAIKKGLDIQQVQRALARCHSLVELFHRSWKKTRDLREKQRQLDLPQHKIMGDVSTRRGSTFSMISRILEQQQAISAVIADERKYWHKMPNDAEFTTLEIVYDVLKPLSSLTDALAGEKQVTASAVIPVSKHVKSVLEPESADNQLKARMKNIIWSDLQNRYGEDEDFYNTLSLASFVDPRFKHRHLERKEEIVEVMKKECMEFYSPPCSTTTTTQVLEPPPSKKLKGLAGLLASIEKDDQTTSQSHSTLSPEEKINLEITLYLEAPFLEPEGDPLSWSRREDVRYPTIAQVARKYLSICGTSVPSERMFSLSGHIASDSRNRLLPENVNKLVFFG</sequence>
<dbReference type="KEGG" id="aqu:105312095"/>
<dbReference type="InParanoid" id="A0A1X7V9V4"/>
<keyword evidence="7" id="KW-0804">Transcription</keyword>
<evidence type="ECO:0000256" key="8">
    <source>
        <dbReference type="ARBA" id="ARBA00023242"/>
    </source>
</evidence>
<evidence type="ECO:0000259" key="10">
    <source>
        <dbReference type="PROSITE" id="PS50808"/>
    </source>
</evidence>
<keyword evidence="12" id="KW-1185">Reference proteome</keyword>
<keyword evidence="3 9" id="KW-0863">Zinc-finger</keyword>
<dbReference type="GO" id="GO:0046983">
    <property type="term" value="F:protein dimerization activity"/>
    <property type="evidence" value="ECO:0007669"/>
    <property type="project" value="InterPro"/>
</dbReference>
<keyword evidence="5" id="KW-0805">Transcription regulation</keyword>
<dbReference type="InterPro" id="IPR036236">
    <property type="entry name" value="Znf_C2H2_sf"/>
</dbReference>
<evidence type="ECO:0000256" key="3">
    <source>
        <dbReference type="ARBA" id="ARBA00022771"/>
    </source>
</evidence>
<organism evidence="11">
    <name type="scientific">Amphimedon queenslandica</name>
    <name type="common">Sponge</name>
    <dbReference type="NCBI Taxonomy" id="400682"/>
    <lineage>
        <taxon>Eukaryota</taxon>
        <taxon>Metazoa</taxon>
        <taxon>Porifera</taxon>
        <taxon>Demospongiae</taxon>
        <taxon>Heteroscleromorpha</taxon>
        <taxon>Haplosclerida</taxon>
        <taxon>Niphatidae</taxon>
        <taxon>Amphimedon</taxon>
    </lineage>
</organism>
<evidence type="ECO:0000256" key="4">
    <source>
        <dbReference type="ARBA" id="ARBA00022833"/>
    </source>
</evidence>
<reference evidence="12" key="1">
    <citation type="journal article" date="2010" name="Nature">
        <title>The Amphimedon queenslandica genome and the evolution of animal complexity.</title>
        <authorList>
            <person name="Srivastava M."/>
            <person name="Simakov O."/>
            <person name="Chapman J."/>
            <person name="Fahey B."/>
            <person name="Gauthier M.E."/>
            <person name="Mitros T."/>
            <person name="Richards G.S."/>
            <person name="Conaco C."/>
            <person name="Dacre M."/>
            <person name="Hellsten U."/>
            <person name="Larroux C."/>
            <person name="Putnam N.H."/>
            <person name="Stanke M."/>
            <person name="Adamska M."/>
            <person name="Darling A."/>
            <person name="Degnan S.M."/>
            <person name="Oakley T.H."/>
            <person name="Plachetzki D.C."/>
            <person name="Zhai Y."/>
            <person name="Adamski M."/>
            <person name="Calcino A."/>
            <person name="Cummins S.F."/>
            <person name="Goodstein D.M."/>
            <person name="Harris C."/>
            <person name="Jackson D.J."/>
            <person name="Leys S.P."/>
            <person name="Shu S."/>
            <person name="Woodcroft B.J."/>
            <person name="Vervoort M."/>
            <person name="Kosik K.S."/>
            <person name="Manning G."/>
            <person name="Degnan B.M."/>
            <person name="Rokhsar D.S."/>
        </authorList>
    </citation>
    <scope>NUCLEOTIDE SEQUENCE [LARGE SCALE GENOMIC DNA]</scope>
</reference>
<dbReference type="GO" id="GO:0008270">
    <property type="term" value="F:zinc ion binding"/>
    <property type="evidence" value="ECO:0007669"/>
    <property type="project" value="UniProtKB-KW"/>
</dbReference>
<evidence type="ECO:0000256" key="2">
    <source>
        <dbReference type="ARBA" id="ARBA00022723"/>
    </source>
</evidence>
<evidence type="ECO:0000256" key="6">
    <source>
        <dbReference type="ARBA" id="ARBA00023125"/>
    </source>
</evidence>
<evidence type="ECO:0000256" key="9">
    <source>
        <dbReference type="PROSITE-ProRule" id="PRU00027"/>
    </source>
</evidence>
<dbReference type="Pfam" id="PF02892">
    <property type="entry name" value="zf-BED"/>
    <property type="match status" value="1"/>
</dbReference>
<evidence type="ECO:0000313" key="12">
    <source>
        <dbReference type="Proteomes" id="UP000007879"/>
    </source>
</evidence>